<feature type="domain" description="N-acetyltransferase" evidence="1">
    <location>
        <begin position="18"/>
        <end position="156"/>
    </location>
</feature>
<dbReference type="PROSITE" id="PS51186">
    <property type="entry name" value="GNAT"/>
    <property type="match status" value="1"/>
</dbReference>
<evidence type="ECO:0000313" key="2">
    <source>
        <dbReference type="EMBL" id="GES26959.1"/>
    </source>
</evidence>
<dbReference type="Gene3D" id="3.40.630.30">
    <property type="match status" value="1"/>
</dbReference>
<proteinExistence type="predicted"/>
<dbReference type="SUPFAM" id="SSF55729">
    <property type="entry name" value="Acyl-CoA N-acyltransferases (Nat)"/>
    <property type="match status" value="1"/>
</dbReference>
<dbReference type="GO" id="GO:0016747">
    <property type="term" value="F:acyltransferase activity, transferring groups other than amino-acyl groups"/>
    <property type="evidence" value="ECO:0007669"/>
    <property type="project" value="InterPro"/>
</dbReference>
<dbReference type="Proteomes" id="UP000377595">
    <property type="component" value="Unassembled WGS sequence"/>
</dbReference>
<dbReference type="AlphaFoldDB" id="A0A5M3Y3N3"/>
<gene>
    <name evidence="2" type="ORF">Aple_098580</name>
</gene>
<protein>
    <recommendedName>
        <fullName evidence="1">N-acetyltransferase domain-containing protein</fullName>
    </recommendedName>
</protein>
<dbReference type="EMBL" id="BLAF01000103">
    <property type="protein sequence ID" value="GES26959.1"/>
    <property type="molecule type" value="Genomic_DNA"/>
</dbReference>
<dbReference type="OrthoDB" id="3533156at2"/>
<accession>A0A5M3Y3N3</accession>
<reference evidence="2 3" key="1">
    <citation type="submission" date="2019-10" db="EMBL/GenBank/DDBJ databases">
        <title>Whole genome shotgun sequence of Acrocarpospora pleiomorpha NBRC 16267.</title>
        <authorList>
            <person name="Ichikawa N."/>
            <person name="Kimura A."/>
            <person name="Kitahashi Y."/>
            <person name="Komaki H."/>
            <person name="Oguchi A."/>
        </authorList>
    </citation>
    <scope>NUCLEOTIDE SEQUENCE [LARGE SCALE GENOMIC DNA]</scope>
    <source>
        <strain evidence="2 3">NBRC 16267</strain>
    </source>
</reference>
<dbReference type="PANTHER" id="PTHR43792">
    <property type="entry name" value="GNAT FAMILY, PUTATIVE (AFU_ORTHOLOGUE AFUA_3G00765)-RELATED-RELATED"/>
    <property type="match status" value="1"/>
</dbReference>
<organism evidence="2 3">
    <name type="scientific">Acrocarpospora pleiomorpha</name>
    <dbReference type="NCBI Taxonomy" id="90975"/>
    <lineage>
        <taxon>Bacteria</taxon>
        <taxon>Bacillati</taxon>
        <taxon>Actinomycetota</taxon>
        <taxon>Actinomycetes</taxon>
        <taxon>Streptosporangiales</taxon>
        <taxon>Streptosporangiaceae</taxon>
        <taxon>Acrocarpospora</taxon>
    </lineage>
</organism>
<sequence>MTMLKGTRLVLRPIVGEDAAWLLAHWSRPEVRRFLFDDEIVSAELVAEILDESDDDFARHGYGLWLLLEGDAAVGVCGLRAMDDGAELLYSVDPLHWGRGLASEAARAVLDHVGPIEVAAETDAGNVTSERVATALGLRLESERAGPNGVLKRFVRPGS</sequence>
<dbReference type="PANTHER" id="PTHR43792:SF1">
    <property type="entry name" value="N-ACETYLTRANSFERASE DOMAIN-CONTAINING PROTEIN"/>
    <property type="match status" value="1"/>
</dbReference>
<dbReference type="Pfam" id="PF13302">
    <property type="entry name" value="Acetyltransf_3"/>
    <property type="match status" value="1"/>
</dbReference>
<dbReference type="InterPro" id="IPR051531">
    <property type="entry name" value="N-acetyltransferase"/>
</dbReference>
<evidence type="ECO:0000313" key="3">
    <source>
        <dbReference type="Proteomes" id="UP000377595"/>
    </source>
</evidence>
<name>A0A5M3Y3N3_9ACTN</name>
<comment type="caution">
    <text evidence="2">The sequence shown here is derived from an EMBL/GenBank/DDBJ whole genome shotgun (WGS) entry which is preliminary data.</text>
</comment>
<evidence type="ECO:0000259" key="1">
    <source>
        <dbReference type="PROSITE" id="PS51186"/>
    </source>
</evidence>
<dbReference type="InterPro" id="IPR000182">
    <property type="entry name" value="GNAT_dom"/>
</dbReference>
<dbReference type="InterPro" id="IPR016181">
    <property type="entry name" value="Acyl_CoA_acyltransferase"/>
</dbReference>
<keyword evidence="3" id="KW-1185">Reference proteome</keyword>